<feature type="region of interest" description="Disordered" evidence="1">
    <location>
        <begin position="229"/>
        <end position="331"/>
    </location>
</feature>
<reference evidence="2" key="1">
    <citation type="journal article" date="2020" name="Nature">
        <title>Giant virus diversity and host interactions through global metagenomics.</title>
        <authorList>
            <person name="Schulz F."/>
            <person name="Roux S."/>
            <person name="Paez-Espino D."/>
            <person name="Jungbluth S."/>
            <person name="Walsh D.A."/>
            <person name="Denef V.J."/>
            <person name="McMahon K.D."/>
            <person name="Konstantinidis K.T."/>
            <person name="Eloe-Fadrosh E.A."/>
            <person name="Kyrpides N.C."/>
            <person name="Woyke T."/>
        </authorList>
    </citation>
    <scope>NUCLEOTIDE SEQUENCE</scope>
    <source>
        <strain evidence="2">GVMAG-M-3300024261-26</strain>
    </source>
</reference>
<proteinExistence type="predicted"/>
<feature type="region of interest" description="Disordered" evidence="1">
    <location>
        <begin position="55"/>
        <end position="100"/>
    </location>
</feature>
<name>A0A6C0IQL5_9ZZZZ</name>
<feature type="compositionally biased region" description="Low complexity" evidence="1">
    <location>
        <begin position="276"/>
        <end position="318"/>
    </location>
</feature>
<accession>A0A6C0IQL5</accession>
<evidence type="ECO:0000256" key="1">
    <source>
        <dbReference type="SAM" id="MobiDB-lite"/>
    </source>
</evidence>
<dbReference type="EMBL" id="MN740229">
    <property type="protein sequence ID" value="QHT94726.1"/>
    <property type="molecule type" value="Genomic_DNA"/>
</dbReference>
<feature type="region of interest" description="Disordered" evidence="1">
    <location>
        <begin position="163"/>
        <end position="182"/>
    </location>
</feature>
<sequence>MATIVNTNDIKVESIEFDKDSNLKASFQIDGEIFNIEIAGEEVKKIVPDVVSPVETTPTTILPGPSDTIPIEEEEEEQKEEQEEEQKEEQEEEQKESTGIPIDTTFEQKYDIVDSVKKSLMPFLEGNAELNKKIYGIEGEVDDTIKHLLTGQLYSELTKRSEELENGMSGGDDTPAAGDVPNNIEEANENLTKAKNALADAKNADITDEEEINKAEQSVKQYEVELENVRQKNLEIELSDSDTEEEVHDSDSDSEEEEYKDDFEQESTKEDTVTKPAAEAAPAPEAEAAPAPEAEAAPAPEAEAAPAPEAEAAPMAAAVTAPVANTDMKDAPLDVNAAEAEPAPEPADEANIEAADIEAAPVAEPDTEPATDSTPVEPNDKQILQDVLTTIRKRKSSALGFRKPQEKMGAKIYDLVYFIIQTMTLDTFNKYISKYDKKTNDYNAVIDKLKPQITKIEKRPNFNSASEKYITLKKQEDEANNRYYVFLKDFEEHLRKHILEKPMFENVQDEDAFEDSADMIINLHTFVSNKFNEIDGIRVSHTASNKARVSAAASRTKGKSKSIGRALVRAPGEGLRSFGRYAGFGGKTHKKRSGRGSRTTRKHQ</sequence>
<feature type="compositionally biased region" description="Acidic residues" evidence="1">
    <location>
        <begin position="70"/>
        <end position="94"/>
    </location>
</feature>
<feature type="region of interest" description="Disordered" evidence="1">
    <location>
        <begin position="579"/>
        <end position="604"/>
    </location>
</feature>
<protein>
    <submittedName>
        <fullName evidence="2">Uncharacterized protein</fullName>
    </submittedName>
</protein>
<dbReference type="AlphaFoldDB" id="A0A6C0IQL5"/>
<evidence type="ECO:0000313" key="2">
    <source>
        <dbReference type="EMBL" id="QHT94726.1"/>
    </source>
</evidence>
<feature type="compositionally biased region" description="Acidic residues" evidence="1">
    <location>
        <begin position="237"/>
        <end position="265"/>
    </location>
</feature>
<feature type="compositionally biased region" description="Basic residues" evidence="1">
    <location>
        <begin position="587"/>
        <end position="604"/>
    </location>
</feature>
<organism evidence="2">
    <name type="scientific">viral metagenome</name>
    <dbReference type="NCBI Taxonomy" id="1070528"/>
    <lineage>
        <taxon>unclassified sequences</taxon>
        <taxon>metagenomes</taxon>
        <taxon>organismal metagenomes</taxon>
    </lineage>
</organism>